<gene>
    <name evidence="3" type="ORF">KGF57_004130</name>
</gene>
<reference evidence="3 4" key="1">
    <citation type="journal article" date="2022" name="DNA Res.">
        <title>Genome analysis of five recently described species of the CUG-Ser clade uncovers Candida theae as a new hybrid lineage with pathogenic potential in the Candida parapsilosis species complex.</title>
        <authorList>
            <person name="Mixao V."/>
            <person name="Del Olmo V."/>
            <person name="Hegedusova E."/>
            <person name="Saus E."/>
            <person name="Pryszcz L."/>
            <person name="Cillingova A."/>
            <person name="Nosek J."/>
            <person name="Gabaldon T."/>
        </authorList>
    </citation>
    <scope>NUCLEOTIDE SEQUENCE [LARGE SCALE GENOMIC DNA]</scope>
    <source>
        <strain evidence="3 4">CBS 12239</strain>
    </source>
</reference>
<proteinExistence type="predicted"/>
<feature type="compositionally biased region" description="Acidic residues" evidence="2">
    <location>
        <begin position="482"/>
        <end position="492"/>
    </location>
</feature>
<evidence type="ECO:0000256" key="1">
    <source>
        <dbReference type="SAM" id="Coils"/>
    </source>
</evidence>
<evidence type="ECO:0000313" key="4">
    <source>
        <dbReference type="Proteomes" id="UP001204833"/>
    </source>
</evidence>
<dbReference type="RefSeq" id="XP_051607380.1">
    <property type="nucleotide sequence ID" value="XM_051753621.1"/>
</dbReference>
<feature type="compositionally biased region" description="Basic residues" evidence="2">
    <location>
        <begin position="304"/>
        <end position="313"/>
    </location>
</feature>
<feature type="coiled-coil region" evidence="1">
    <location>
        <begin position="188"/>
        <end position="215"/>
    </location>
</feature>
<keyword evidence="4" id="KW-1185">Reference proteome</keyword>
<feature type="compositionally biased region" description="Basic and acidic residues" evidence="2">
    <location>
        <begin position="347"/>
        <end position="358"/>
    </location>
</feature>
<accession>A0AAD5FX39</accession>
<sequence>MSSFGAEEELPLQGCIVKIPLIIENESASATLSQSFLWTHVTRADYEPSADPNFINISLVSIWEEGYYHTTIKKQNIYNIFENSTSRKVNIDRNSTYDVFTDLFPLDLDTFLESEGKDGVHKQLLLSAKVNVPESSFKKGEGLNPDTLQIQIKSTGTFNPTVGKFDLNSVDFESSENLKDEGNLFNWMQLFESQNKELVKRLIQANAENDRLQTDNTLLQRGIEQTKKDCDEIITDLESKFYQEMNLKKDVIFELSKNELPKTELLGLNATFLAHTVEKENARNENKKKGARGKRVKQENETRSKRRKIKRKKVDSVEEGSDFRNDTDYTDVEHADENAGEVMNIKVKKEPEQIEKPRRYNLRSQSNTRVKKEPEYGNQAESPRSESNFVPHVKKEPCTQITPKSPELKDDSNPITVKSDPDVNSTPFSPDSFTFSSENSQDNLKVESLLWRSRNPSLNIERDRDIFNKAVRLGTHGKDDVDKDEEVDEENDNGTGCQETDEQTVYSSDGNGGSSDQDQKSENEREDGDKGNDEVEYAKNATDSKSQTEKGSFIEDSLRSVTSESKRKATDESQNRTDYSDDETKKKKDNDKTKSQQAASQADVETDYSDDDDDDDDDDE</sequence>
<feature type="region of interest" description="Disordered" evidence="2">
    <location>
        <begin position="474"/>
        <end position="620"/>
    </location>
</feature>
<organism evidence="3 4">
    <name type="scientific">Candida theae</name>
    <dbReference type="NCBI Taxonomy" id="1198502"/>
    <lineage>
        <taxon>Eukaryota</taxon>
        <taxon>Fungi</taxon>
        <taxon>Dikarya</taxon>
        <taxon>Ascomycota</taxon>
        <taxon>Saccharomycotina</taxon>
        <taxon>Pichiomycetes</taxon>
        <taxon>Debaryomycetaceae</taxon>
        <taxon>Candida/Lodderomyces clade</taxon>
        <taxon>Candida</taxon>
    </lineage>
</organism>
<evidence type="ECO:0000313" key="3">
    <source>
        <dbReference type="EMBL" id="KAI5952924.1"/>
    </source>
</evidence>
<name>A0AAD5FX39_9ASCO</name>
<feature type="compositionally biased region" description="Basic and acidic residues" evidence="2">
    <location>
        <begin position="546"/>
        <end position="594"/>
    </location>
</feature>
<dbReference type="EMBL" id="JAIHNG010000145">
    <property type="protein sequence ID" value="KAI5952924.1"/>
    <property type="molecule type" value="Genomic_DNA"/>
</dbReference>
<dbReference type="AlphaFoldDB" id="A0AAD5FX39"/>
<feature type="compositionally biased region" description="Polar residues" evidence="2">
    <location>
        <begin position="494"/>
        <end position="506"/>
    </location>
</feature>
<protein>
    <submittedName>
        <fullName evidence="3">Uncharacterized protein</fullName>
    </submittedName>
</protein>
<feature type="compositionally biased region" description="Polar residues" evidence="2">
    <location>
        <begin position="379"/>
        <end position="388"/>
    </location>
</feature>
<feature type="compositionally biased region" description="Acidic residues" evidence="2">
    <location>
        <begin position="604"/>
        <end position="620"/>
    </location>
</feature>
<dbReference type="GeneID" id="76152188"/>
<feature type="compositionally biased region" description="Basic and acidic residues" evidence="2">
    <location>
        <begin position="321"/>
        <end position="337"/>
    </location>
</feature>
<evidence type="ECO:0000256" key="2">
    <source>
        <dbReference type="SAM" id="MobiDB-lite"/>
    </source>
</evidence>
<dbReference type="Proteomes" id="UP001204833">
    <property type="component" value="Unassembled WGS sequence"/>
</dbReference>
<feature type="compositionally biased region" description="Low complexity" evidence="2">
    <location>
        <begin position="425"/>
        <end position="437"/>
    </location>
</feature>
<comment type="caution">
    <text evidence="3">The sequence shown here is derived from an EMBL/GenBank/DDBJ whole genome shotgun (WGS) entry which is preliminary data.</text>
</comment>
<feature type="compositionally biased region" description="Basic and acidic residues" evidence="2">
    <location>
        <begin position="517"/>
        <end position="537"/>
    </location>
</feature>
<feature type="region of interest" description="Disordered" evidence="2">
    <location>
        <begin position="280"/>
        <end position="443"/>
    </location>
</feature>
<keyword evidence="1" id="KW-0175">Coiled coil</keyword>